<keyword evidence="2" id="KW-0479">Metal-binding</keyword>
<name>A0ABT1U8Q5_9GAMM</name>
<protein>
    <submittedName>
        <fullName evidence="7">TauD/TfdA family dioxygenase</fullName>
    </submittedName>
</protein>
<dbReference type="PANTHER" id="PTHR30468">
    <property type="entry name" value="ALPHA-KETOGLUTARATE-DEPENDENT SULFONATE DIOXYGENASE"/>
    <property type="match status" value="1"/>
</dbReference>
<evidence type="ECO:0000256" key="4">
    <source>
        <dbReference type="ARBA" id="ARBA00023002"/>
    </source>
</evidence>
<gene>
    <name evidence="7" type="ORF">NP596_13490</name>
</gene>
<dbReference type="Gene3D" id="3.60.130.10">
    <property type="entry name" value="Clavaminate synthase-like"/>
    <property type="match status" value="1"/>
</dbReference>
<evidence type="ECO:0000256" key="3">
    <source>
        <dbReference type="ARBA" id="ARBA00022964"/>
    </source>
</evidence>
<dbReference type="SUPFAM" id="SSF51197">
    <property type="entry name" value="Clavaminate synthase-like"/>
    <property type="match status" value="1"/>
</dbReference>
<dbReference type="EMBL" id="JANIBK010000075">
    <property type="protein sequence ID" value="MCQ8129471.1"/>
    <property type="molecule type" value="Genomic_DNA"/>
</dbReference>
<comment type="caution">
    <text evidence="7">The sequence shown here is derived from an EMBL/GenBank/DDBJ whole genome shotgun (WGS) entry which is preliminary data.</text>
</comment>
<evidence type="ECO:0000256" key="1">
    <source>
        <dbReference type="ARBA" id="ARBA00005896"/>
    </source>
</evidence>
<dbReference type="GO" id="GO:0051213">
    <property type="term" value="F:dioxygenase activity"/>
    <property type="evidence" value="ECO:0007669"/>
    <property type="project" value="UniProtKB-KW"/>
</dbReference>
<comment type="similarity">
    <text evidence="1">Belongs to the TfdA dioxygenase family.</text>
</comment>
<dbReference type="Pfam" id="PF02668">
    <property type="entry name" value="TauD"/>
    <property type="match status" value="1"/>
</dbReference>
<keyword evidence="5" id="KW-0408">Iron</keyword>
<dbReference type="InterPro" id="IPR042098">
    <property type="entry name" value="TauD-like_sf"/>
</dbReference>
<sequence length="285" mass="32032">MTILNFTKNHNGVGVTVNNVNIAAGLTHQQIDQMRKLLHRYRVVILRNQLISDTHLTDFAFQFGPPFIPDNSNPVLGSAEGGSHLVIVGNRADEYRNAYLGNQEVLPHSDHQWLQFPSSASILYAVDVSSNAAPTIWTDMVQAYALLDEDMKETIKGLNLITYNPFFRPFGSVSATYVDRRIETPPGPFYPHPLVRTHSETGEKVLYLNAAYEVELPGIAYETGVALIAKLHNHLQSLDAVYKHVWQNGDIVFWDNQATIHYRPPFNENVRRILKRVSIAGGAPF</sequence>
<accession>A0ABT1U8Q5</accession>
<keyword evidence="8" id="KW-1185">Reference proteome</keyword>
<keyword evidence="3 7" id="KW-0223">Dioxygenase</keyword>
<organism evidence="7 8">
    <name type="scientific">Methylomonas rivi</name>
    <dbReference type="NCBI Taxonomy" id="2952226"/>
    <lineage>
        <taxon>Bacteria</taxon>
        <taxon>Pseudomonadati</taxon>
        <taxon>Pseudomonadota</taxon>
        <taxon>Gammaproteobacteria</taxon>
        <taxon>Methylococcales</taxon>
        <taxon>Methylococcaceae</taxon>
        <taxon>Methylomonas</taxon>
    </lineage>
</organism>
<evidence type="ECO:0000256" key="2">
    <source>
        <dbReference type="ARBA" id="ARBA00022723"/>
    </source>
</evidence>
<evidence type="ECO:0000313" key="7">
    <source>
        <dbReference type="EMBL" id="MCQ8129471.1"/>
    </source>
</evidence>
<evidence type="ECO:0000256" key="5">
    <source>
        <dbReference type="ARBA" id="ARBA00023004"/>
    </source>
</evidence>
<dbReference type="Proteomes" id="UP001524586">
    <property type="component" value="Unassembled WGS sequence"/>
</dbReference>
<evidence type="ECO:0000259" key="6">
    <source>
        <dbReference type="Pfam" id="PF02668"/>
    </source>
</evidence>
<feature type="domain" description="TauD/TfdA-like" evidence="6">
    <location>
        <begin position="19"/>
        <end position="277"/>
    </location>
</feature>
<evidence type="ECO:0000313" key="8">
    <source>
        <dbReference type="Proteomes" id="UP001524586"/>
    </source>
</evidence>
<reference evidence="7 8" key="1">
    <citation type="submission" date="2022-07" db="EMBL/GenBank/DDBJ databases">
        <title>Methylomonas rivi sp. nov., Methylomonas rosea sp. nov., Methylomonas aureus sp. nov. and Methylomonas subterranea sp. nov., four novel methanotrophs isolated from a freshwater creek and the deep terrestrial subsurface.</title>
        <authorList>
            <person name="Abin C."/>
            <person name="Sankaranarayanan K."/>
            <person name="Garner C."/>
            <person name="Sindelar R."/>
            <person name="Kotary K."/>
            <person name="Garner R."/>
            <person name="Barclay S."/>
            <person name="Lawson P."/>
            <person name="Krumholz L."/>
        </authorList>
    </citation>
    <scope>NUCLEOTIDE SEQUENCE [LARGE SCALE GENOMIC DNA]</scope>
    <source>
        <strain evidence="7 8">WSC-6</strain>
    </source>
</reference>
<dbReference type="InterPro" id="IPR051323">
    <property type="entry name" value="AtsK-like"/>
</dbReference>
<proteinExistence type="inferred from homology"/>
<dbReference type="PANTHER" id="PTHR30468:SF1">
    <property type="entry name" value="ALPHA-KETOGLUTARATE-DEPENDENT SULFONATE DIOXYGENASE"/>
    <property type="match status" value="1"/>
</dbReference>
<dbReference type="InterPro" id="IPR003819">
    <property type="entry name" value="TauD/TfdA-like"/>
</dbReference>
<dbReference type="RefSeq" id="WP_256615902.1">
    <property type="nucleotide sequence ID" value="NZ_JANIBK010000075.1"/>
</dbReference>
<keyword evidence="4" id="KW-0560">Oxidoreductase</keyword>